<dbReference type="AlphaFoldDB" id="A0A7W8NS03"/>
<evidence type="ECO:0000313" key="3">
    <source>
        <dbReference type="EMBL" id="MBB5376657.1"/>
    </source>
</evidence>
<reference evidence="5" key="2">
    <citation type="journal article" date="2019" name="Int. J. Syst. Evol. Microbiol.">
        <title>The Global Catalogue of Microorganisms (GCM) 10K type strain sequencing project: providing services to taxonomists for standard genome sequencing and annotation.</title>
        <authorList>
            <consortium name="The Broad Institute Genomics Platform"/>
            <consortium name="The Broad Institute Genome Sequencing Center for Infectious Disease"/>
            <person name="Wu L."/>
            <person name="Ma J."/>
        </authorList>
    </citation>
    <scope>NUCLEOTIDE SEQUENCE [LARGE SCALE GENOMIC DNA]</scope>
    <source>
        <strain evidence="5">CGMCC 1.18437</strain>
    </source>
</reference>
<dbReference type="Proteomes" id="UP000619376">
    <property type="component" value="Unassembled WGS sequence"/>
</dbReference>
<name>A0A7W8NS03_9DEIO</name>
<keyword evidence="5" id="KW-1185">Reference proteome</keyword>
<gene>
    <name evidence="2" type="ORF">GCM10017781_18440</name>
    <name evidence="3" type="ORF">HNQ07_002121</name>
</gene>
<sequence length="372" mass="39584">MKATLLCGLLLLGTGSTVASAQAPTTLNLYSEGDVNVKDLWEKDLIPMFQKANPGIRVNLVFSAHGANSQSTLDRMAAAKQAGKVSGVDILEGPVEDAAQKGLLDKLSAQKVPLLARVSPNVVARAGSYGVPYRASSVVLAYDSTKVKNPPKTLSALIEWIGKNPGQFTYNAPDTGGSGNALVTRILKLGIPAAEAGTFETDYDASKEKYWEQGFTTLKKLAPNLYQNGQYSQNNVGTLQLLGKGAISMGPVWSDMGLSYLAQGLLPANIKLTQIDPPLSGGAAYIGVAADSANKAAAYTFLNWLLTPDVQAVVANKMNGYPGVQLKYMPAAVQDKFGDMAGDYSFGFSSKFNADMTRMWYERVAGTPQPQK</sequence>
<keyword evidence="1" id="KW-0732">Signal</keyword>
<proteinExistence type="predicted"/>
<dbReference type="Gene3D" id="3.40.190.10">
    <property type="entry name" value="Periplasmic binding protein-like II"/>
    <property type="match status" value="2"/>
</dbReference>
<comment type="caution">
    <text evidence="3">The sequence shown here is derived from an EMBL/GenBank/DDBJ whole genome shotgun (WGS) entry which is preliminary data.</text>
</comment>
<feature type="signal peptide" evidence="1">
    <location>
        <begin position="1"/>
        <end position="21"/>
    </location>
</feature>
<feature type="chain" id="PRO_5031506709" evidence="1">
    <location>
        <begin position="22"/>
        <end position="372"/>
    </location>
</feature>
<evidence type="ECO:0000256" key="1">
    <source>
        <dbReference type="SAM" id="SignalP"/>
    </source>
</evidence>
<dbReference type="RefSeq" id="WP_184111435.1">
    <property type="nucleotide sequence ID" value="NZ_BNAJ01000004.1"/>
</dbReference>
<dbReference type="EMBL" id="BNAJ01000004">
    <property type="protein sequence ID" value="GHF42455.1"/>
    <property type="molecule type" value="Genomic_DNA"/>
</dbReference>
<dbReference type="InterPro" id="IPR006059">
    <property type="entry name" value="SBP"/>
</dbReference>
<dbReference type="Proteomes" id="UP000539473">
    <property type="component" value="Unassembled WGS sequence"/>
</dbReference>
<evidence type="ECO:0000313" key="2">
    <source>
        <dbReference type="EMBL" id="GHF42455.1"/>
    </source>
</evidence>
<evidence type="ECO:0000313" key="4">
    <source>
        <dbReference type="Proteomes" id="UP000539473"/>
    </source>
</evidence>
<dbReference type="EMBL" id="JACHFK010000004">
    <property type="protein sequence ID" value="MBB5376657.1"/>
    <property type="molecule type" value="Genomic_DNA"/>
</dbReference>
<organism evidence="3 4">
    <name type="scientific">Deinococcus metalli</name>
    <dbReference type="NCBI Taxonomy" id="1141878"/>
    <lineage>
        <taxon>Bacteria</taxon>
        <taxon>Thermotogati</taxon>
        <taxon>Deinococcota</taxon>
        <taxon>Deinococci</taxon>
        <taxon>Deinococcales</taxon>
        <taxon>Deinococcaceae</taxon>
        <taxon>Deinococcus</taxon>
    </lineage>
</organism>
<reference evidence="3 4" key="3">
    <citation type="submission" date="2020-08" db="EMBL/GenBank/DDBJ databases">
        <title>Genomic Encyclopedia of Type Strains, Phase IV (KMG-IV): sequencing the most valuable type-strain genomes for metagenomic binning, comparative biology and taxonomic classification.</title>
        <authorList>
            <person name="Goeker M."/>
        </authorList>
    </citation>
    <scope>NUCLEOTIDE SEQUENCE [LARGE SCALE GENOMIC DNA]</scope>
    <source>
        <strain evidence="3 4">DSM 27521</strain>
    </source>
</reference>
<evidence type="ECO:0000313" key="5">
    <source>
        <dbReference type="Proteomes" id="UP000619376"/>
    </source>
</evidence>
<reference evidence="2" key="4">
    <citation type="submission" date="2024-05" db="EMBL/GenBank/DDBJ databases">
        <authorList>
            <person name="Sun Q."/>
            <person name="Zhou Y."/>
        </authorList>
    </citation>
    <scope>NUCLEOTIDE SEQUENCE</scope>
    <source>
        <strain evidence="2">CGMCC 1.18437</strain>
    </source>
</reference>
<protein>
    <submittedName>
        <fullName evidence="2">ABC transporter substrate-binding protein</fullName>
    </submittedName>
    <submittedName>
        <fullName evidence="3">Putative spermidine/putrescine transport system substrate-binding protein</fullName>
    </submittedName>
</protein>
<dbReference type="PANTHER" id="PTHR42779">
    <property type="entry name" value="PROTEIN YNJB"/>
    <property type="match status" value="1"/>
</dbReference>
<accession>A0A7W8NS03</accession>
<dbReference type="Pfam" id="PF13416">
    <property type="entry name" value="SBP_bac_8"/>
    <property type="match status" value="1"/>
</dbReference>
<reference evidence="2" key="1">
    <citation type="journal article" date="2014" name="Int. J. Syst. Evol. Microbiol.">
        <title>Complete genome of a new Firmicutes species belonging to the dominant human colonic microbiota ('Ruminococcus bicirculans') reveals two chromosomes and a selective capacity to utilize plant glucans.</title>
        <authorList>
            <consortium name="NISC Comparative Sequencing Program"/>
            <person name="Wegmann U."/>
            <person name="Louis P."/>
            <person name="Goesmann A."/>
            <person name="Henrissat B."/>
            <person name="Duncan S.H."/>
            <person name="Flint H.J."/>
        </authorList>
    </citation>
    <scope>NUCLEOTIDE SEQUENCE</scope>
    <source>
        <strain evidence="2">CGMCC 1.18437</strain>
    </source>
</reference>
<dbReference type="SUPFAM" id="SSF53850">
    <property type="entry name" value="Periplasmic binding protein-like II"/>
    <property type="match status" value="1"/>
</dbReference>
<dbReference type="PANTHER" id="PTHR42779:SF1">
    <property type="entry name" value="PROTEIN YNJB"/>
    <property type="match status" value="1"/>
</dbReference>